<name>A0A2T9ZGY8_9FUNG</name>
<evidence type="ECO:0000313" key="6">
    <source>
        <dbReference type="EMBL" id="PVV03830.1"/>
    </source>
</evidence>
<dbReference type="GO" id="GO:0046872">
    <property type="term" value="F:metal ion binding"/>
    <property type="evidence" value="ECO:0007669"/>
    <property type="project" value="UniProtKB-KW"/>
</dbReference>
<dbReference type="SUPFAM" id="SSF48056">
    <property type="entry name" value="Di-copper centre-containing domain"/>
    <property type="match status" value="1"/>
</dbReference>
<evidence type="ECO:0000256" key="3">
    <source>
        <dbReference type="SAM" id="MobiDB-lite"/>
    </source>
</evidence>
<dbReference type="AlphaFoldDB" id="A0A2T9ZGY8"/>
<accession>A0A2T9ZGY8</accession>
<keyword evidence="2" id="KW-0186">Copper</keyword>
<dbReference type="InterPro" id="IPR050316">
    <property type="entry name" value="Tyrosinase/Hemocyanin"/>
</dbReference>
<dbReference type="STRING" id="133381.A0A2T9ZGY8"/>
<keyword evidence="4" id="KW-0732">Signal</keyword>
<evidence type="ECO:0000313" key="7">
    <source>
        <dbReference type="Proteomes" id="UP000245609"/>
    </source>
</evidence>
<dbReference type="PANTHER" id="PTHR11474">
    <property type="entry name" value="TYROSINASE FAMILY MEMBER"/>
    <property type="match status" value="1"/>
</dbReference>
<keyword evidence="1" id="KW-0479">Metal-binding</keyword>
<dbReference type="Pfam" id="PF00264">
    <property type="entry name" value="Tyrosinase"/>
    <property type="match status" value="1"/>
</dbReference>
<dbReference type="OrthoDB" id="6132182at2759"/>
<feature type="compositionally biased region" description="Basic residues" evidence="3">
    <location>
        <begin position="369"/>
        <end position="382"/>
    </location>
</feature>
<evidence type="ECO:0000259" key="5">
    <source>
        <dbReference type="Pfam" id="PF00264"/>
    </source>
</evidence>
<feature type="region of interest" description="Disordered" evidence="3">
    <location>
        <begin position="289"/>
        <end position="315"/>
    </location>
</feature>
<dbReference type="Proteomes" id="UP000245609">
    <property type="component" value="Unassembled WGS sequence"/>
</dbReference>
<dbReference type="PRINTS" id="PR00092">
    <property type="entry name" value="TYROSINASE"/>
</dbReference>
<dbReference type="PANTHER" id="PTHR11474:SF126">
    <property type="entry name" value="TYROSINASE-LIKE PROTEIN TYR-1-RELATED"/>
    <property type="match status" value="1"/>
</dbReference>
<dbReference type="InterPro" id="IPR002227">
    <property type="entry name" value="Tyrosinase_Cu-bd"/>
</dbReference>
<dbReference type="InterPro" id="IPR008922">
    <property type="entry name" value="Di-copper_centre_dom_sf"/>
</dbReference>
<gene>
    <name evidence="6" type="ORF">BB560_001698</name>
</gene>
<protein>
    <recommendedName>
        <fullName evidence="5">Tyrosinase copper-binding domain-containing protein</fullName>
    </recommendedName>
</protein>
<feature type="signal peptide" evidence="4">
    <location>
        <begin position="1"/>
        <end position="19"/>
    </location>
</feature>
<feature type="domain" description="Tyrosinase copper-binding" evidence="5">
    <location>
        <begin position="58"/>
        <end position="236"/>
    </location>
</feature>
<dbReference type="Gene3D" id="1.10.1280.10">
    <property type="entry name" value="Di-copper center containing domain from catechol oxidase"/>
    <property type="match status" value="1"/>
</dbReference>
<organism evidence="6 7">
    <name type="scientific">Smittium megazygosporum</name>
    <dbReference type="NCBI Taxonomy" id="133381"/>
    <lineage>
        <taxon>Eukaryota</taxon>
        <taxon>Fungi</taxon>
        <taxon>Fungi incertae sedis</taxon>
        <taxon>Zoopagomycota</taxon>
        <taxon>Kickxellomycotina</taxon>
        <taxon>Harpellomycetes</taxon>
        <taxon>Harpellales</taxon>
        <taxon>Legeriomycetaceae</taxon>
        <taxon>Smittium</taxon>
    </lineage>
</organism>
<evidence type="ECO:0000256" key="4">
    <source>
        <dbReference type="SAM" id="SignalP"/>
    </source>
</evidence>
<comment type="caution">
    <text evidence="6">The sequence shown here is derived from an EMBL/GenBank/DDBJ whole genome shotgun (WGS) entry which is preliminary data.</text>
</comment>
<feature type="compositionally biased region" description="Low complexity" evidence="3">
    <location>
        <begin position="291"/>
        <end position="312"/>
    </location>
</feature>
<feature type="chain" id="PRO_5015569084" description="Tyrosinase copper-binding domain-containing protein" evidence="4">
    <location>
        <begin position="20"/>
        <end position="456"/>
    </location>
</feature>
<evidence type="ECO:0000256" key="2">
    <source>
        <dbReference type="ARBA" id="ARBA00023008"/>
    </source>
</evidence>
<sequence length="456" mass="51391">MRLFIILYALCLTFVSVYSTSLPPKCASVRVRKEISSISSTEWELMKSALRKMHDDGHFNRISKLHVDNFATIHGGPNFLPIHRVLTADFENAARKYYPDFVLPYWDAAKDFQNPANSLVFTLPYTGGNGNPQNQNCISGGLQAGWNMTYPNNRCLTRIFNGPNNNINSWYSPEFMTSLLQTHKQYDDFRSNLEFTLHGAVHLGISGDMTSMASPNDFAFMLHHANIDRYWWKWQNIIPENMMSYNGRNAKATSNVTLDDTLEGYPQYKARDVMALGYGDMCFTYDDVTPSSNTNQNNNQSSTSGSSSSDNDQAVDGLKSLDVSSLKRFFPGLANGKKNPNLFDMNIVRYKISVNKLITITKTTKVTTHKGKPRKCYKKQLSKRQSNDGGDDSSNDPTDNSSSQQGTKLLPVPQMPPDHWIEMHGYDKNQVTSIVNNGIQLVQTLNAQGYISPYLQ</sequence>
<dbReference type="EMBL" id="MBFS01000188">
    <property type="protein sequence ID" value="PVV03830.1"/>
    <property type="molecule type" value="Genomic_DNA"/>
</dbReference>
<feature type="region of interest" description="Disordered" evidence="3">
    <location>
        <begin position="369"/>
        <end position="418"/>
    </location>
</feature>
<reference evidence="6 7" key="1">
    <citation type="journal article" date="2018" name="MBio">
        <title>Comparative Genomics Reveals the Core Gene Toolbox for the Fungus-Insect Symbiosis.</title>
        <authorList>
            <person name="Wang Y."/>
            <person name="Stata M."/>
            <person name="Wang W."/>
            <person name="Stajich J.E."/>
            <person name="White M.M."/>
            <person name="Moncalvo J.M."/>
        </authorList>
    </citation>
    <scope>NUCLEOTIDE SEQUENCE [LARGE SCALE GENOMIC DNA]</scope>
    <source>
        <strain evidence="6 7">SC-DP-2</strain>
    </source>
</reference>
<dbReference type="GO" id="GO:0016491">
    <property type="term" value="F:oxidoreductase activity"/>
    <property type="evidence" value="ECO:0007669"/>
    <property type="project" value="InterPro"/>
</dbReference>
<proteinExistence type="predicted"/>
<keyword evidence="7" id="KW-1185">Reference proteome</keyword>
<evidence type="ECO:0000256" key="1">
    <source>
        <dbReference type="ARBA" id="ARBA00022723"/>
    </source>
</evidence>